<keyword evidence="8 11" id="KW-1133">Transmembrane helix</keyword>
<evidence type="ECO:0000256" key="11">
    <source>
        <dbReference type="SAM" id="Phobius"/>
    </source>
</evidence>
<evidence type="ECO:0000256" key="2">
    <source>
        <dbReference type="ARBA" id="ARBA00005551"/>
    </source>
</evidence>
<dbReference type="Gene3D" id="1.20.1530.20">
    <property type="match status" value="1"/>
</dbReference>
<feature type="transmembrane region" description="Helical" evidence="11">
    <location>
        <begin position="54"/>
        <end position="73"/>
    </location>
</feature>
<name>A0ABS0NCR1_9NEIS</name>
<keyword evidence="9" id="KW-0406">Ion transport</keyword>
<dbReference type="PANTHER" id="PTHR46157:SF4">
    <property type="entry name" value="K(+) EFFLUX ANTIPORTER 3, CHLOROPLASTIC"/>
    <property type="match status" value="1"/>
</dbReference>
<feature type="transmembrane region" description="Helical" evidence="11">
    <location>
        <begin position="113"/>
        <end position="134"/>
    </location>
</feature>
<comment type="subcellular location">
    <subcellularLocation>
        <location evidence="1">Membrane</location>
        <topology evidence="1">Multi-pass membrane protein</topology>
    </subcellularLocation>
</comment>
<organism evidence="13 14">
    <name type="scientific">Eikenella glucosivorans</name>
    <dbReference type="NCBI Taxonomy" id="2766967"/>
    <lineage>
        <taxon>Bacteria</taxon>
        <taxon>Pseudomonadati</taxon>
        <taxon>Pseudomonadota</taxon>
        <taxon>Betaproteobacteria</taxon>
        <taxon>Neisseriales</taxon>
        <taxon>Neisseriaceae</taxon>
        <taxon>Eikenella</taxon>
    </lineage>
</organism>
<dbReference type="InterPro" id="IPR003148">
    <property type="entry name" value="RCK_N"/>
</dbReference>
<evidence type="ECO:0000256" key="3">
    <source>
        <dbReference type="ARBA" id="ARBA00022448"/>
    </source>
</evidence>
<dbReference type="InterPro" id="IPR036291">
    <property type="entry name" value="NAD(P)-bd_dom_sf"/>
</dbReference>
<dbReference type="Pfam" id="PF02254">
    <property type="entry name" value="TrkA_N"/>
    <property type="match status" value="1"/>
</dbReference>
<evidence type="ECO:0000256" key="7">
    <source>
        <dbReference type="ARBA" id="ARBA00022958"/>
    </source>
</evidence>
<keyword evidence="3" id="KW-0813">Transport</keyword>
<dbReference type="InterPro" id="IPR038770">
    <property type="entry name" value="Na+/solute_symporter_sf"/>
</dbReference>
<feature type="transmembrane region" description="Helical" evidence="11">
    <location>
        <begin position="146"/>
        <end position="169"/>
    </location>
</feature>
<dbReference type="RefSeq" id="WP_197903944.1">
    <property type="nucleotide sequence ID" value="NZ_JACSGR010000008.1"/>
</dbReference>
<feature type="transmembrane region" description="Helical" evidence="11">
    <location>
        <begin position="366"/>
        <end position="385"/>
    </location>
</feature>
<evidence type="ECO:0000256" key="1">
    <source>
        <dbReference type="ARBA" id="ARBA00004141"/>
    </source>
</evidence>
<feature type="transmembrane region" description="Helical" evidence="11">
    <location>
        <begin position="30"/>
        <end position="48"/>
    </location>
</feature>
<feature type="transmembrane region" description="Helical" evidence="11">
    <location>
        <begin position="334"/>
        <end position="354"/>
    </location>
</feature>
<evidence type="ECO:0000256" key="4">
    <source>
        <dbReference type="ARBA" id="ARBA00022449"/>
    </source>
</evidence>
<dbReference type="PANTHER" id="PTHR46157">
    <property type="entry name" value="K(+) EFFLUX ANTIPORTER 3, CHLOROPLASTIC"/>
    <property type="match status" value="1"/>
</dbReference>
<keyword evidence="14" id="KW-1185">Reference proteome</keyword>
<evidence type="ECO:0000313" key="13">
    <source>
        <dbReference type="EMBL" id="MBH5330103.1"/>
    </source>
</evidence>
<sequence length="625" mass="68068">MTQILLYTFIYLAFAVAAVLISKKLGLGSVLGYLMAGIAIGPMLGLAGKETESIQHVAEFGVVMMLFLVGLELAPQKLWQLRHKLLGLGGLQVALSVAAIAGITVAVGKSWQMGVAVGCILALSSTAIVLQTFNEKNLMHTPGGQAGFAILLFQDVAAIPMLALLPLLATSSRHQHNHAATLLTDQPGWVHAAVSIAAILLIVVGVRFLVPRMFRFISRIRLNEMFTIFTLALVVGIATLMSLIGLSPALGAFVAGVALANSSYRHEMESHLEPFKGLLLGLFFITVGAGMNFPLLFKEFWVVLAMTAATLAVKGSILFILGLLFRLPRMGSKLLALSLAQAGEFGFVLLSIARQSHVLPRAMADRISLVVALSMLLTPLLFIVYDKIVVPRGIAEENQDRPQDVVEEENPVILLGHGRFGRQVNSMLTACGFHTTVIDFHADTVEGLTKYGSKTYYGDATRPELLNSIGLAHAKLLVVGIGNRQQSTEIVEFVHRHYPNLPVIARAHDRLHAYDLHHAGADYIIREMADAAIRSGRIALEKLGINSNKAQELSEFYAARDRYQMDKLADAYSPDIPLFANEALIKTSQEIDAETGNMMQALLRGEHVDWQEDPDSWTRMKKGLA</sequence>
<keyword evidence="6 11" id="KW-0812">Transmembrane</keyword>
<keyword evidence="10 11" id="KW-0472">Membrane</keyword>
<dbReference type="Gene3D" id="3.40.50.720">
    <property type="entry name" value="NAD(P)-binding Rossmann-like Domain"/>
    <property type="match status" value="1"/>
</dbReference>
<dbReference type="InterPro" id="IPR004771">
    <property type="entry name" value="K/H_exchanger"/>
</dbReference>
<reference evidence="13 14" key="1">
    <citation type="submission" date="2020-09" db="EMBL/GenBank/DDBJ databases">
        <title>Eikenella S3660 sp. nov., isolated from a throat swab.</title>
        <authorList>
            <person name="Buhl M."/>
        </authorList>
    </citation>
    <scope>NUCLEOTIDE SEQUENCE [LARGE SCALE GENOMIC DNA]</scope>
    <source>
        <strain evidence="13 14">S3360</strain>
    </source>
</reference>
<evidence type="ECO:0000256" key="5">
    <source>
        <dbReference type="ARBA" id="ARBA00022538"/>
    </source>
</evidence>
<feature type="domain" description="RCK N-terminal" evidence="12">
    <location>
        <begin position="409"/>
        <end position="525"/>
    </location>
</feature>
<comment type="similarity">
    <text evidence="2">Belongs to the monovalent cation:proton antiporter 2 (CPA2) transporter (TC 2.A.37) family.</text>
</comment>
<dbReference type="Proteomes" id="UP000768471">
    <property type="component" value="Unassembled WGS sequence"/>
</dbReference>
<accession>A0ABS0NCR1</accession>
<keyword evidence="4" id="KW-0050">Antiport</keyword>
<protein>
    <submittedName>
        <fullName evidence="13">Cation:proton antiporter</fullName>
    </submittedName>
</protein>
<keyword evidence="7" id="KW-0630">Potassium</keyword>
<feature type="transmembrane region" description="Helical" evidence="11">
    <location>
        <begin position="6"/>
        <end position="23"/>
    </location>
</feature>
<evidence type="ECO:0000256" key="8">
    <source>
        <dbReference type="ARBA" id="ARBA00022989"/>
    </source>
</evidence>
<gene>
    <name evidence="13" type="ORF">H9Q10_10550</name>
</gene>
<evidence type="ECO:0000256" key="10">
    <source>
        <dbReference type="ARBA" id="ARBA00023136"/>
    </source>
</evidence>
<dbReference type="SUPFAM" id="SSF51735">
    <property type="entry name" value="NAD(P)-binding Rossmann-fold domains"/>
    <property type="match status" value="1"/>
</dbReference>
<evidence type="ECO:0000256" key="6">
    <source>
        <dbReference type="ARBA" id="ARBA00022692"/>
    </source>
</evidence>
<feature type="transmembrane region" description="Helical" evidence="11">
    <location>
        <begin position="222"/>
        <end position="243"/>
    </location>
</feature>
<dbReference type="Pfam" id="PF00999">
    <property type="entry name" value="Na_H_Exchanger"/>
    <property type="match status" value="1"/>
</dbReference>
<evidence type="ECO:0000313" key="14">
    <source>
        <dbReference type="Proteomes" id="UP000768471"/>
    </source>
</evidence>
<comment type="caution">
    <text evidence="13">The sequence shown here is derived from an EMBL/GenBank/DDBJ whole genome shotgun (WGS) entry which is preliminary data.</text>
</comment>
<feature type="transmembrane region" description="Helical" evidence="11">
    <location>
        <begin position="85"/>
        <end position="107"/>
    </location>
</feature>
<dbReference type="EMBL" id="JACSGR010000008">
    <property type="protein sequence ID" value="MBH5330103.1"/>
    <property type="molecule type" value="Genomic_DNA"/>
</dbReference>
<keyword evidence="5" id="KW-0633">Potassium transport</keyword>
<dbReference type="InterPro" id="IPR006153">
    <property type="entry name" value="Cation/H_exchanger_TM"/>
</dbReference>
<feature type="transmembrane region" description="Helical" evidence="11">
    <location>
        <begin position="278"/>
        <end position="297"/>
    </location>
</feature>
<evidence type="ECO:0000259" key="12">
    <source>
        <dbReference type="PROSITE" id="PS51201"/>
    </source>
</evidence>
<feature type="transmembrane region" description="Helical" evidence="11">
    <location>
        <begin position="189"/>
        <end position="210"/>
    </location>
</feature>
<proteinExistence type="inferred from homology"/>
<dbReference type="PROSITE" id="PS51201">
    <property type="entry name" value="RCK_N"/>
    <property type="match status" value="1"/>
</dbReference>
<dbReference type="NCBIfam" id="TIGR00932">
    <property type="entry name" value="2a37"/>
    <property type="match status" value="1"/>
</dbReference>
<evidence type="ECO:0000256" key="9">
    <source>
        <dbReference type="ARBA" id="ARBA00023065"/>
    </source>
</evidence>
<feature type="transmembrane region" description="Helical" evidence="11">
    <location>
        <begin position="303"/>
        <end position="327"/>
    </location>
</feature>